<dbReference type="Proteomes" id="UP000245431">
    <property type="component" value="Chromosome PVE_r1"/>
</dbReference>
<dbReference type="AlphaFoldDB" id="A0A1D3JUQ1"/>
<gene>
    <name evidence="2" type="ORF">PVE_R1G1943</name>
</gene>
<protein>
    <submittedName>
        <fullName evidence="2">Hypothetical membrane protein</fullName>
    </submittedName>
</protein>
<evidence type="ECO:0000313" key="3">
    <source>
        <dbReference type="Proteomes" id="UP000245431"/>
    </source>
</evidence>
<keyword evidence="1" id="KW-0812">Transmembrane</keyword>
<evidence type="ECO:0000313" key="2">
    <source>
        <dbReference type="EMBL" id="SBW79829.1"/>
    </source>
</evidence>
<name>A0A1D3JUQ1_PSEVE</name>
<accession>A0A1D3JUQ1</accession>
<reference evidence="3" key="1">
    <citation type="submission" date="2016-07" db="EMBL/GenBank/DDBJ databases">
        <authorList>
            <person name="Florea S."/>
            <person name="Webb J.S."/>
            <person name="Jaromczyk J."/>
            <person name="Schardl C.L."/>
        </authorList>
    </citation>
    <scope>NUCLEOTIDE SEQUENCE [LARGE SCALE GENOMIC DNA]</scope>
    <source>
        <strain evidence="3">1YdBTEX2</strain>
    </source>
</reference>
<feature type="transmembrane region" description="Helical" evidence="1">
    <location>
        <begin position="15"/>
        <end position="33"/>
    </location>
</feature>
<organism evidence="2 3">
    <name type="scientific">Pseudomonas veronii 1YdBTEX2</name>
    <dbReference type="NCBI Taxonomy" id="1295141"/>
    <lineage>
        <taxon>Bacteria</taxon>
        <taxon>Pseudomonadati</taxon>
        <taxon>Pseudomonadota</taxon>
        <taxon>Gammaproteobacteria</taxon>
        <taxon>Pseudomonadales</taxon>
        <taxon>Pseudomonadaceae</taxon>
        <taxon>Pseudomonas</taxon>
    </lineage>
</organism>
<evidence type="ECO:0000256" key="1">
    <source>
        <dbReference type="SAM" id="Phobius"/>
    </source>
</evidence>
<keyword evidence="1" id="KW-0472">Membrane</keyword>
<sequence>MYAGQTHMETFNGEILGQMLVQIICLLAVAQLFF</sequence>
<dbReference type="EMBL" id="LT599583">
    <property type="protein sequence ID" value="SBW79829.1"/>
    <property type="molecule type" value="Genomic_DNA"/>
</dbReference>
<keyword evidence="1" id="KW-1133">Transmembrane helix</keyword>
<proteinExistence type="predicted"/>